<dbReference type="Gramene" id="Kaladp0024s0823.1.v1.1">
    <property type="protein sequence ID" value="Kaladp0024s0823.1.v1.1.CDS.1"/>
    <property type="gene ID" value="Kaladp0024s0823.v1.1"/>
</dbReference>
<protein>
    <submittedName>
        <fullName evidence="1">Uncharacterized protein</fullName>
    </submittedName>
</protein>
<keyword evidence="2" id="KW-1185">Reference proteome</keyword>
<dbReference type="EnsemblPlants" id="Kaladp0024s0823.1.v1.1">
    <property type="protein sequence ID" value="Kaladp0024s0823.1.v1.1.CDS.1"/>
    <property type="gene ID" value="Kaladp0024s0823.v1.1"/>
</dbReference>
<evidence type="ECO:0000313" key="2">
    <source>
        <dbReference type="Proteomes" id="UP000594263"/>
    </source>
</evidence>
<evidence type="ECO:0000313" key="1">
    <source>
        <dbReference type="EnsemblPlants" id="Kaladp0024s0823.1.v1.1.CDS.1"/>
    </source>
</evidence>
<proteinExistence type="predicted"/>
<dbReference type="AlphaFoldDB" id="A0A7N0T7I5"/>
<organism evidence="1 2">
    <name type="scientific">Kalanchoe fedtschenkoi</name>
    <name type="common">Lavender scallops</name>
    <name type="synonym">South American air plant</name>
    <dbReference type="NCBI Taxonomy" id="63787"/>
    <lineage>
        <taxon>Eukaryota</taxon>
        <taxon>Viridiplantae</taxon>
        <taxon>Streptophyta</taxon>
        <taxon>Embryophyta</taxon>
        <taxon>Tracheophyta</taxon>
        <taxon>Spermatophyta</taxon>
        <taxon>Magnoliopsida</taxon>
        <taxon>eudicotyledons</taxon>
        <taxon>Gunneridae</taxon>
        <taxon>Pentapetalae</taxon>
        <taxon>Saxifragales</taxon>
        <taxon>Crassulaceae</taxon>
        <taxon>Kalanchoe</taxon>
    </lineage>
</organism>
<sequence length="95" mass="11354">MKQNTTRNRYGVALSSIPIRLSWSRYVLNLIIDMGDKDLWLRACFDCVLGNWDALPNWSFGRSSNRPKRCRQRQPRPLQRGARCFYYVHVKIWHV</sequence>
<name>A0A7N0T7I5_KALFE</name>
<dbReference type="Proteomes" id="UP000594263">
    <property type="component" value="Unplaced"/>
</dbReference>
<reference evidence="1" key="1">
    <citation type="submission" date="2021-01" db="UniProtKB">
        <authorList>
            <consortium name="EnsemblPlants"/>
        </authorList>
    </citation>
    <scope>IDENTIFICATION</scope>
</reference>
<accession>A0A7N0T7I5</accession>